<keyword evidence="2" id="KW-1185">Reference proteome</keyword>
<evidence type="ECO:0000313" key="1">
    <source>
        <dbReference type="EMBL" id="KAF7815184.1"/>
    </source>
</evidence>
<evidence type="ECO:0000313" key="2">
    <source>
        <dbReference type="Proteomes" id="UP000634136"/>
    </source>
</evidence>
<dbReference type="AlphaFoldDB" id="A0A834T3N6"/>
<comment type="caution">
    <text evidence="1">The sequence shown here is derived from an EMBL/GenBank/DDBJ whole genome shotgun (WGS) entry which is preliminary data.</text>
</comment>
<dbReference type="EMBL" id="JAAIUW010000009">
    <property type="protein sequence ID" value="KAF7815184.1"/>
    <property type="molecule type" value="Genomic_DNA"/>
</dbReference>
<name>A0A834T3N6_9FABA</name>
<reference evidence="1" key="1">
    <citation type="submission" date="2020-09" db="EMBL/GenBank/DDBJ databases">
        <title>Genome-Enabled Discovery of Anthraquinone Biosynthesis in Senna tora.</title>
        <authorList>
            <person name="Kang S.-H."/>
            <person name="Pandey R.P."/>
            <person name="Lee C.-M."/>
            <person name="Sim J.-S."/>
            <person name="Jeong J.-T."/>
            <person name="Choi B.-S."/>
            <person name="Jung M."/>
            <person name="Ginzburg D."/>
            <person name="Zhao K."/>
            <person name="Won S.Y."/>
            <person name="Oh T.-J."/>
            <person name="Yu Y."/>
            <person name="Kim N.-H."/>
            <person name="Lee O.R."/>
            <person name="Lee T.-H."/>
            <person name="Bashyal P."/>
            <person name="Kim T.-S."/>
            <person name="Lee W.-H."/>
            <person name="Kawkins C."/>
            <person name="Kim C.-K."/>
            <person name="Kim J.S."/>
            <person name="Ahn B.O."/>
            <person name="Rhee S.Y."/>
            <person name="Sohng J.K."/>
        </authorList>
    </citation>
    <scope>NUCLEOTIDE SEQUENCE</scope>
    <source>
        <tissue evidence="1">Leaf</tissue>
    </source>
</reference>
<sequence length="132" mass="14344">MVIEFMSQDITMWFSTFHCLNEASVSAGSLATPVFDALPKRGGGGACRFEACEASWWGGLKAATAMSEKGGLNHDVLRVSSKKGASDLLGTTVDLLRLKMIRSEAEEGVVVVAEGFFFFLLVKRKGRPVRRV</sequence>
<dbReference type="Proteomes" id="UP000634136">
    <property type="component" value="Unassembled WGS sequence"/>
</dbReference>
<proteinExistence type="predicted"/>
<organism evidence="1 2">
    <name type="scientific">Senna tora</name>
    <dbReference type="NCBI Taxonomy" id="362788"/>
    <lineage>
        <taxon>Eukaryota</taxon>
        <taxon>Viridiplantae</taxon>
        <taxon>Streptophyta</taxon>
        <taxon>Embryophyta</taxon>
        <taxon>Tracheophyta</taxon>
        <taxon>Spermatophyta</taxon>
        <taxon>Magnoliopsida</taxon>
        <taxon>eudicotyledons</taxon>
        <taxon>Gunneridae</taxon>
        <taxon>Pentapetalae</taxon>
        <taxon>rosids</taxon>
        <taxon>fabids</taxon>
        <taxon>Fabales</taxon>
        <taxon>Fabaceae</taxon>
        <taxon>Caesalpinioideae</taxon>
        <taxon>Cassia clade</taxon>
        <taxon>Senna</taxon>
    </lineage>
</organism>
<accession>A0A834T3N6</accession>
<protein>
    <submittedName>
        <fullName evidence="1">Uncharacterized protein</fullName>
    </submittedName>
</protein>
<gene>
    <name evidence="1" type="ORF">G2W53_029153</name>
</gene>